<dbReference type="Pfam" id="PF00916">
    <property type="entry name" value="Sulfate_transp"/>
    <property type="match status" value="1"/>
</dbReference>
<feature type="domain" description="STAS" evidence="6">
    <location>
        <begin position="418"/>
        <end position="515"/>
    </location>
</feature>
<evidence type="ECO:0000256" key="3">
    <source>
        <dbReference type="ARBA" id="ARBA00022989"/>
    </source>
</evidence>
<dbReference type="InterPro" id="IPR036513">
    <property type="entry name" value="STAS_dom_sf"/>
</dbReference>
<comment type="subcellular location">
    <subcellularLocation>
        <location evidence="1">Membrane</location>
        <topology evidence="1">Multi-pass membrane protein</topology>
    </subcellularLocation>
</comment>
<protein>
    <submittedName>
        <fullName evidence="7">Sulfate permease</fullName>
    </submittedName>
</protein>
<feature type="transmembrane region" description="Helical" evidence="5">
    <location>
        <begin position="57"/>
        <end position="75"/>
    </location>
</feature>
<evidence type="ECO:0000313" key="8">
    <source>
        <dbReference type="Proteomes" id="UP000290657"/>
    </source>
</evidence>
<reference evidence="7 8" key="1">
    <citation type="submission" date="2017-10" db="EMBL/GenBank/DDBJ databases">
        <title>Genomics of the genus Arcobacter.</title>
        <authorList>
            <person name="Perez-Cataluna A."/>
            <person name="Figueras M.J."/>
        </authorList>
    </citation>
    <scope>NUCLEOTIDE SEQUENCE [LARGE SCALE GENOMIC DNA]</scope>
    <source>
        <strain evidence="7 8">CECT 8987</strain>
    </source>
</reference>
<feature type="transmembrane region" description="Helical" evidence="5">
    <location>
        <begin position="184"/>
        <end position="205"/>
    </location>
</feature>
<evidence type="ECO:0000313" key="7">
    <source>
        <dbReference type="EMBL" id="RXJ60200.1"/>
    </source>
</evidence>
<proteinExistence type="predicted"/>
<feature type="transmembrane region" description="Helical" evidence="5">
    <location>
        <begin position="113"/>
        <end position="135"/>
    </location>
</feature>
<dbReference type="AlphaFoldDB" id="A0A4Q0XRX3"/>
<dbReference type="EMBL" id="PDKN01000002">
    <property type="protein sequence ID" value="RXJ60200.1"/>
    <property type="molecule type" value="Genomic_DNA"/>
</dbReference>
<dbReference type="GO" id="GO:0055085">
    <property type="term" value="P:transmembrane transport"/>
    <property type="evidence" value="ECO:0007669"/>
    <property type="project" value="InterPro"/>
</dbReference>
<evidence type="ECO:0000256" key="4">
    <source>
        <dbReference type="ARBA" id="ARBA00023136"/>
    </source>
</evidence>
<dbReference type="OrthoDB" id="9771198at2"/>
<dbReference type="InterPro" id="IPR002645">
    <property type="entry name" value="STAS_dom"/>
</dbReference>
<keyword evidence="2 5" id="KW-0812">Transmembrane</keyword>
<gene>
    <name evidence="7" type="ORF">CRV04_04140</name>
</gene>
<dbReference type="RefSeq" id="WP_128995549.1">
    <property type="nucleotide sequence ID" value="NZ_PDKN01000002.1"/>
</dbReference>
<evidence type="ECO:0000256" key="2">
    <source>
        <dbReference type="ARBA" id="ARBA00022692"/>
    </source>
</evidence>
<accession>A0A4Q0XRX3</accession>
<dbReference type="Pfam" id="PF01740">
    <property type="entry name" value="STAS"/>
    <property type="match status" value="1"/>
</dbReference>
<keyword evidence="3 5" id="KW-1133">Transmembrane helix</keyword>
<name>A0A4Q0XRX3_9BACT</name>
<dbReference type="Gene3D" id="3.30.750.24">
    <property type="entry name" value="STAS domain"/>
    <property type="match status" value="1"/>
</dbReference>
<evidence type="ECO:0000256" key="1">
    <source>
        <dbReference type="ARBA" id="ARBA00004141"/>
    </source>
</evidence>
<feature type="transmembrane region" description="Helical" evidence="5">
    <location>
        <begin position="229"/>
        <end position="251"/>
    </location>
</feature>
<keyword evidence="4 5" id="KW-0472">Membrane</keyword>
<dbReference type="Proteomes" id="UP000290657">
    <property type="component" value="Unassembled WGS sequence"/>
</dbReference>
<dbReference type="SUPFAM" id="SSF52091">
    <property type="entry name" value="SpoIIaa-like"/>
    <property type="match status" value="1"/>
</dbReference>
<feature type="transmembrane region" description="Helical" evidence="5">
    <location>
        <begin position="81"/>
        <end position="101"/>
    </location>
</feature>
<feature type="transmembrane region" description="Helical" evidence="5">
    <location>
        <begin position="34"/>
        <end position="50"/>
    </location>
</feature>
<keyword evidence="8" id="KW-1185">Reference proteome</keyword>
<feature type="transmembrane region" description="Helical" evidence="5">
    <location>
        <begin position="359"/>
        <end position="392"/>
    </location>
</feature>
<comment type="caution">
    <text evidence="7">The sequence shown here is derived from an EMBL/GenBank/DDBJ whole genome shotgun (WGS) entry which is preliminary data.</text>
</comment>
<dbReference type="PANTHER" id="PTHR11814">
    <property type="entry name" value="SULFATE TRANSPORTER"/>
    <property type="match status" value="1"/>
</dbReference>
<sequence>MNNIKNNVLGGITAAVVALPLALAFGVASGAGATAGLYGAIILGFFASLFGGTKTQISGPTGPMTVVIASAVVAFSGDINAVMTVVLIAGILQIAFGVLGIGKWVRYIPYPVISGFMSGIGCIIILLQINPFVGVESSGPILQTIIDIPKTFQNASLPSLIIATLTLVIMFFTPKKISSIIPSALIALVVMTYVSVFFSFSIPTIGEIPTTLPEFILPTTFEFIKLKEVVTFAVTLALLGTIDTLLTSVVADSMTKTKHNSNKELIGQGIGNALCSFVGAIPGAGATMRTVINIKSGSDSNLSGMVHAVTLLVIVLFLAPLASQIPLAVLAGILIKVGFDILDYRFFKIMTKVPRKDLVIMSVVLLLTVFVDLIMAVGVGITIASILSIYHISKHTKFQTKKSKDIIALDLKQSTTKVLKIHGSLFFATSEMLEKRMNKLKNVENIIIDAYSVGFLDLSAMLTLEEIVQHLVQEHKEVYLLLNEANRRKVLKIDTKGVFSSIHMYKTLQQAMNDIEKRAMVNG</sequence>
<dbReference type="InterPro" id="IPR011547">
    <property type="entry name" value="SLC26A/SulP_dom"/>
</dbReference>
<feature type="transmembrane region" description="Helical" evidence="5">
    <location>
        <begin position="155"/>
        <end position="172"/>
    </location>
</feature>
<dbReference type="PROSITE" id="PS50801">
    <property type="entry name" value="STAS"/>
    <property type="match status" value="1"/>
</dbReference>
<dbReference type="CDD" id="cd07042">
    <property type="entry name" value="STAS_SulP_like_sulfate_transporter"/>
    <property type="match status" value="1"/>
</dbReference>
<evidence type="ECO:0000256" key="5">
    <source>
        <dbReference type="SAM" id="Phobius"/>
    </source>
</evidence>
<evidence type="ECO:0000259" key="6">
    <source>
        <dbReference type="PROSITE" id="PS50801"/>
    </source>
</evidence>
<dbReference type="GO" id="GO:0016020">
    <property type="term" value="C:membrane"/>
    <property type="evidence" value="ECO:0007669"/>
    <property type="project" value="UniProtKB-SubCell"/>
</dbReference>
<dbReference type="InterPro" id="IPR001902">
    <property type="entry name" value="SLC26A/SulP_fam"/>
</dbReference>
<organism evidence="7 8">
    <name type="scientific">Candidatus Marinarcus aquaticus</name>
    <dbReference type="NCBI Taxonomy" id="2044504"/>
    <lineage>
        <taxon>Bacteria</taxon>
        <taxon>Pseudomonadati</taxon>
        <taxon>Campylobacterota</taxon>
        <taxon>Epsilonproteobacteria</taxon>
        <taxon>Campylobacterales</taxon>
        <taxon>Arcobacteraceae</taxon>
        <taxon>Candidatus Marinarcus</taxon>
    </lineage>
</organism>